<dbReference type="OrthoDB" id="258511at2"/>
<evidence type="ECO:0000259" key="3">
    <source>
        <dbReference type="Pfam" id="PF02517"/>
    </source>
</evidence>
<feature type="transmembrane region" description="Helical" evidence="2">
    <location>
        <begin position="390"/>
        <end position="422"/>
    </location>
</feature>
<feature type="transmembrane region" description="Helical" evidence="2">
    <location>
        <begin position="97"/>
        <end position="121"/>
    </location>
</feature>
<sequence>MSFGFPTASHWACSFLAQADVTAPVDSTNATTASEIASESTEVVELGLPEIALLILSLLILLAFATSLSQWIRLLYHGKRPFGAKAFVPVRSRHLPFWSVLYFVVFIGALIFSSSLLQGAFQAAGWIEKPVAQAAENLSYPQTEPLVATDPVAENPDQTDTPDEDTPDEDAPHNAEEDNAEEIVAAGSPGLSVPQLTLSTLGMLTATVITLMILCLNHRSAISRIGLIPKRGDIGLGLRSALMILPPTMLIMTAVSLMQEYSHPVLDALQPDESEAGPNYAVFALLFVTTALVTPVVEEFWIRGLLQGGLQRLADWRLSMVRQSFEQSAAPIETPDDAPAFQLQREATNINETAYMAPGTAAGTEPLVATASTAMHTDSSDWTPTAIWPVFVASLVFALLHWGQGLAPIPLFFLSLGLGYLYRQTGSLIPPIIVHFVLNGLTMVMTLIEMSRA</sequence>
<dbReference type="GO" id="GO:0080120">
    <property type="term" value="P:CAAX-box protein maturation"/>
    <property type="evidence" value="ECO:0007669"/>
    <property type="project" value="UniProtKB-ARBA"/>
</dbReference>
<keyword evidence="5" id="KW-1185">Reference proteome</keyword>
<feature type="compositionally biased region" description="Acidic residues" evidence="1">
    <location>
        <begin position="160"/>
        <end position="169"/>
    </location>
</feature>
<dbReference type="InterPro" id="IPR003675">
    <property type="entry name" value="Rce1/LyrA-like_dom"/>
</dbReference>
<dbReference type="PATRIC" id="fig|243090.15.peg.5251"/>
<dbReference type="PANTHER" id="PTHR43592">
    <property type="entry name" value="CAAX AMINO TERMINAL PROTEASE"/>
    <property type="match status" value="1"/>
</dbReference>
<keyword evidence="2" id="KW-1133">Transmembrane helix</keyword>
<name>Q7UK41_RHOBA</name>
<dbReference type="KEGG" id="rba:RB10877"/>
<proteinExistence type="predicted"/>
<feature type="domain" description="CAAX prenyl protease 2/Lysostaphin resistance protein A-like" evidence="3">
    <location>
        <begin position="383"/>
        <end position="440"/>
    </location>
</feature>
<feature type="region of interest" description="Disordered" evidence="1">
    <location>
        <begin position="147"/>
        <end position="175"/>
    </location>
</feature>
<reference evidence="4 5" key="1">
    <citation type="journal article" date="2003" name="Proc. Natl. Acad. Sci. U.S.A.">
        <title>Complete genome sequence of the marine planctomycete Pirellula sp. strain 1.</title>
        <authorList>
            <person name="Gloeckner F.O."/>
            <person name="Kube M."/>
            <person name="Bauer M."/>
            <person name="Teeling H."/>
            <person name="Lombardot T."/>
            <person name="Ludwig W."/>
            <person name="Gade D."/>
            <person name="Beck A."/>
            <person name="Borzym K."/>
            <person name="Heitmann K."/>
            <person name="Rabus R."/>
            <person name="Schlesner H."/>
            <person name="Amann R."/>
            <person name="Reinhardt R."/>
        </authorList>
    </citation>
    <scope>NUCLEOTIDE SEQUENCE [LARGE SCALE GENOMIC DNA]</scope>
    <source>
        <strain evidence="5">DSM 10527 / NCIMB 13988 / SH1</strain>
    </source>
</reference>
<evidence type="ECO:0000256" key="2">
    <source>
        <dbReference type="SAM" id="Phobius"/>
    </source>
</evidence>
<feature type="transmembrane region" description="Helical" evidence="2">
    <location>
        <begin position="196"/>
        <end position="216"/>
    </location>
</feature>
<evidence type="ECO:0000256" key="1">
    <source>
        <dbReference type="SAM" id="MobiDB-lite"/>
    </source>
</evidence>
<dbReference type="PANTHER" id="PTHR43592:SF15">
    <property type="entry name" value="CAAX AMINO TERMINAL PROTEASE FAMILY PROTEIN"/>
    <property type="match status" value="1"/>
</dbReference>
<organism evidence="4 5">
    <name type="scientific">Rhodopirellula baltica (strain DSM 10527 / NCIMB 13988 / SH1)</name>
    <dbReference type="NCBI Taxonomy" id="243090"/>
    <lineage>
        <taxon>Bacteria</taxon>
        <taxon>Pseudomonadati</taxon>
        <taxon>Planctomycetota</taxon>
        <taxon>Planctomycetia</taxon>
        <taxon>Pirellulales</taxon>
        <taxon>Pirellulaceae</taxon>
        <taxon>Rhodopirellula</taxon>
    </lineage>
</organism>
<evidence type="ECO:0000313" key="5">
    <source>
        <dbReference type="Proteomes" id="UP000001025"/>
    </source>
</evidence>
<accession>Q7UK41</accession>
<dbReference type="EMBL" id="BX294152">
    <property type="protein sequence ID" value="CAD77040.1"/>
    <property type="molecule type" value="Genomic_DNA"/>
</dbReference>
<dbReference type="Proteomes" id="UP000001025">
    <property type="component" value="Chromosome"/>
</dbReference>
<feature type="transmembrane region" description="Helical" evidence="2">
    <location>
        <begin position="428"/>
        <end position="448"/>
    </location>
</feature>
<gene>
    <name evidence="4" type="ordered locus">RB10877</name>
</gene>
<feature type="transmembrane region" description="Helical" evidence="2">
    <location>
        <begin position="278"/>
        <end position="297"/>
    </location>
</feature>
<keyword evidence="2" id="KW-0812">Transmembrane</keyword>
<dbReference type="Pfam" id="PF02517">
    <property type="entry name" value="Rce1-like"/>
    <property type="match status" value="1"/>
</dbReference>
<feature type="transmembrane region" description="Helical" evidence="2">
    <location>
        <begin position="236"/>
        <end position="258"/>
    </location>
</feature>
<dbReference type="STRING" id="243090.RB10877"/>
<keyword evidence="2" id="KW-0472">Membrane</keyword>
<dbReference type="HOGENOM" id="CLU_603915_0_0_0"/>
<dbReference type="EnsemblBacteria" id="CAD77040">
    <property type="protein sequence ID" value="CAD77040"/>
    <property type="gene ID" value="RB10877"/>
</dbReference>
<evidence type="ECO:0000313" key="4">
    <source>
        <dbReference type="EMBL" id="CAD77040.1"/>
    </source>
</evidence>
<dbReference type="InParanoid" id="Q7UK41"/>
<protein>
    <recommendedName>
        <fullName evidence="3">CAAX prenyl protease 2/Lysostaphin resistance protein A-like domain-containing protein</fullName>
    </recommendedName>
</protein>
<dbReference type="GO" id="GO:0004175">
    <property type="term" value="F:endopeptidase activity"/>
    <property type="evidence" value="ECO:0007669"/>
    <property type="project" value="UniProtKB-ARBA"/>
</dbReference>
<dbReference type="eggNOG" id="COG1266">
    <property type="taxonomic scope" value="Bacteria"/>
</dbReference>
<dbReference type="AlphaFoldDB" id="Q7UK41"/>
<feature type="transmembrane region" description="Helical" evidence="2">
    <location>
        <begin position="51"/>
        <end position="76"/>
    </location>
</feature>